<keyword evidence="1" id="KW-1133">Transmembrane helix</keyword>
<feature type="transmembrane region" description="Helical" evidence="1">
    <location>
        <begin position="74"/>
        <end position="91"/>
    </location>
</feature>
<dbReference type="EMBL" id="JX483876">
    <property type="protein sequence ID" value="AGC35762.1"/>
    <property type="molecule type" value="Genomic_DNA"/>
</dbReference>
<dbReference type="Proteomes" id="UP000011153">
    <property type="component" value="Segment"/>
</dbReference>
<keyword evidence="1" id="KW-0472">Membrane</keyword>
<protein>
    <submittedName>
        <fullName evidence="2">Uncharacterized protein</fullName>
    </submittedName>
</protein>
<evidence type="ECO:0000313" key="3">
    <source>
        <dbReference type="Proteomes" id="UP000011153"/>
    </source>
</evidence>
<accession>L7TMJ5</accession>
<evidence type="ECO:0000313" key="2">
    <source>
        <dbReference type="EMBL" id="AGC35762.1"/>
    </source>
</evidence>
<reference evidence="2 3" key="1">
    <citation type="journal article" date="2013" name="Appl. Environ. Microbiol.">
        <title>Narrow Host-Range Bacteriophages that Infect Rhizobium etli associate with Distinct Genomic Types.</title>
        <authorList>
            <person name="Santamaria R.I."/>
            <person name="Bustos P."/>
            <person name="Sepulveda-Robles O."/>
            <person name="Lozano L."/>
            <person name="Rodriguez C."/>
            <person name="Fernandez J.L."/>
            <person name="Juarez S."/>
            <person name="Kameyama L."/>
            <person name="Guarneros G."/>
            <person name="Davila G."/>
            <person name="Gonzalez V."/>
        </authorList>
    </citation>
    <scope>NUCLEOTIDE SEQUENCE [LARGE SCALE GENOMIC DNA]</scope>
</reference>
<keyword evidence="3" id="KW-1185">Reference proteome</keyword>
<keyword evidence="1" id="KW-0812">Transmembrane</keyword>
<name>L7TMJ5_9CAUD</name>
<sequence>MIGHIKHVYFHIYFPPLNTLKSLMKSGLELYVEEKGVKHESKSSKIRAFWHMRTFIFITPCVPPRYRPHINNQTYINILILLYIFILNYMWKYMWNIMGNRVESCGKGFEV</sequence>
<gene>
    <name evidence="2" type="ORF">RHEph04_gp076</name>
</gene>
<organism evidence="2 3">
    <name type="scientific">Rhizobium phage RHEph04</name>
    <dbReference type="NCBI Taxonomy" id="1220604"/>
    <lineage>
        <taxon>Viruses</taxon>
        <taxon>Duplodnaviria</taxon>
        <taxon>Heunggongvirae</taxon>
        <taxon>Uroviricota</taxon>
        <taxon>Caudoviricetes</taxon>
        <taxon>Kleczkowskavirus</taxon>
        <taxon>Kleczkowskavirus RHEph4</taxon>
    </lineage>
</organism>
<proteinExistence type="predicted"/>
<evidence type="ECO:0000256" key="1">
    <source>
        <dbReference type="SAM" id="Phobius"/>
    </source>
</evidence>